<dbReference type="AlphaFoldDB" id="A0A9D3XGS2"/>
<proteinExistence type="predicted"/>
<protein>
    <submittedName>
        <fullName evidence="1">Uncharacterized protein</fullName>
    </submittedName>
</protein>
<dbReference type="EMBL" id="JAHDVG010000470">
    <property type="protein sequence ID" value="KAH1180259.1"/>
    <property type="molecule type" value="Genomic_DNA"/>
</dbReference>
<accession>A0A9D3XGS2</accession>
<name>A0A9D3XGS2_9SAUR</name>
<evidence type="ECO:0000313" key="1">
    <source>
        <dbReference type="EMBL" id="KAH1180259.1"/>
    </source>
</evidence>
<reference evidence="1" key="1">
    <citation type="submission" date="2021-09" db="EMBL/GenBank/DDBJ databases">
        <title>The genome of Mauremys mutica provides insights into the evolution of semi-aquatic lifestyle.</title>
        <authorList>
            <person name="Gong S."/>
            <person name="Gao Y."/>
        </authorList>
    </citation>
    <scope>NUCLEOTIDE SEQUENCE</scope>
    <source>
        <strain evidence="1">MM-2020</strain>
        <tissue evidence="1">Muscle</tissue>
    </source>
</reference>
<gene>
    <name evidence="1" type="ORF">KIL84_009095</name>
</gene>
<comment type="caution">
    <text evidence="1">The sequence shown here is derived from an EMBL/GenBank/DDBJ whole genome shotgun (WGS) entry which is preliminary data.</text>
</comment>
<keyword evidence="2" id="KW-1185">Reference proteome</keyword>
<dbReference type="Proteomes" id="UP000827986">
    <property type="component" value="Unassembled WGS sequence"/>
</dbReference>
<sequence length="112" mass="13148">MGMLRGGVGDSYSWWLRFQKENFKWWFASIESTSWANVEQVLFENPIPSLYSEVLCHLRKSHVIPDVTPWAWRINRTCVEVVYSWHEKVKLEMGIVVWLALTVHVALPTSQN</sequence>
<evidence type="ECO:0000313" key="2">
    <source>
        <dbReference type="Proteomes" id="UP000827986"/>
    </source>
</evidence>
<organism evidence="1 2">
    <name type="scientific">Mauremys mutica</name>
    <name type="common">yellowpond turtle</name>
    <dbReference type="NCBI Taxonomy" id="74926"/>
    <lineage>
        <taxon>Eukaryota</taxon>
        <taxon>Metazoa</taxon>
        <taxon>Chordata</taxon>
        <taxon>Craniata</taxon>
        <taxon>Vertebrata</taxon>
        <taxon>Euteleostomi</taxon>
        <taxon>Archelosauria</taxon>
        <taxon>Testudinata</taxon>
        <taxon>Testudines</taxon>
        <taxon>Cryptodira</taxon>
        <taxon>Durocryptodira</taxon>
        <taxon>Testudinoidea</taxon>
        <taxon>Geoemydidae</taxon>
        <taxon>Geoemydinae</taxon>
        <taxon>Mauremys</taxon>
    </lineage>
</organism>